<keyword evidence="1" id="KW-0736">Signalosome</keyword>
<reference evidence="3" key="1">
    <citation type="journal article" date="2021" name="Sci. Rep.">
        <title>Diploid genomic architecture of Nitzschia inconspicua, an elite biomass production diatom.</title>
        <authorList>
            <person name="Oliver A."/>
            <person name="Podell S."/>
            <person name="Pinowska A."/>
            <person name="Traller J.C."/>
            <person name="Smith S.R."/>
            <person name="McClure R."/>
            <person name="Beliaev A."/>
            <person name="Bohutskyi P."/>
            <person name="Hill E.A."/>
            <person name="Rabines A."/>
            <person name="Zheng H."/>
            <person name="Allen L.Z."/>
            <person name="Kuo A."/>
            <person name="Grigoriev I.V."/>
            <person name="Allen A.E."/>
            <person name="Hazlebeck D."/>
            <person name="Allen E.E."/>
        </authorList>
    </citation>
    <scope>NUCLEOTIDE SEQUENCE</scope>
    <source>
        <strain evidence="3">Hildebrandi</strain>
    </source>
</reference>
<evidence type="ECO:0000256" key="2">
    <source>
        <dbReference type="SAM" id="MobiDB-lite"/>
    </source>
</evidence>
<dbReference type="OrthoDB" id="46999at2759"/>
<gene>
    <name evidence="3" type="ORF">IV203_001761</name>
</gene>
<evidence type="ECO:0000313" key="3">
    <source>
        <dbReference type="EMBL" id="KAG7357073.1"/>
    </source>
</evidence>
<organism evidence="3 4">
    <name type="scientific">Nitzschia inconspicua</name>
    <dbReference type="NCBI Taxonomy" id="303405"/>
    <lineage>
        <taxon>Eukaryota</taxon>
        <taxon>Sar</taxon>
        <taxon>Stramenopiles</taxon>
        <taxon>Ochrophyta</taxon>
        <taxon>Bacillariophyta</taxon>
        <taxon>Bacillariophyceae</taxon>
        <taxon>Bacillariophycidae</taxon>
        <taxon>Bacillariales</taxon>
        <taxon>Bacillariaceae</taxon>
        <taxon>Nitzschia</taxon>
    </lineage>
</organism>
<dbReference type="PANTHER" id="PTHR15350">
    <property type="entry name" value="COP9 SIGNALOSOME COMPLEX SUBUNIT 7/DENDRITIC CELL PROTEIN GA17"/>
    <property type="match status" value="1"/>
</dbReference>
<dbReference type="EMBL" id="JAGRRH010000015">
    <property type="protein sequence ID" value="KAG7357073.1"/>
    <property type="molecule type" value="Genomic_DNA"/>
</dbReference>
<dbReference type="InterPro" id="IPR045237">
    <property type="entry name" value="COPS7/eIF3m"/>
</dbReference>
<dbReference type="PANTHER" id="PTHR15350:SF5">
    <property type="entry name" value="COP9 SIGNALOSOME COMPLEX SUBUNIT 7"/>
    <property type="match status" value="1"/>
</dbReference>
<name>A0A9K3PRX0_9STRA</name>
<reference evidence="3" key="2">
    <citation type="submission" date="2021-04" db="EMBL/GenBank/DDBJ databases">
        <authorList>
            <person name="Podell S."/>
        </authorList>
    </citation>
    <scope>NUCLEOTIDE SEQUENCE</scope>
    <source>
        <strain evidence="3">Hildebrandi</strain>
    </source>
</reference>
<evidence type="ECO:0000256" key="1">
    <source>
        <dbReference type="ARBA" id="ARBA00022790"/>
    </source>
</evidence>
<feature type="region of interest" description="Disordered" evidence="2">
    <location>
        <begin position="274"/>
        <end position="304"/>
    </location>
</feature>
<sequence>MMNDNIDSVTSGLLDTTAAMQPFLNVVKEDRSLNVSTVRSLVIKILAHPEIFCGFDQLKAAARSALEGDTVISNTLDLFSYGTLTDLSQKQQDSPDFYLPLNESALTKLGQLTVLSKIEEACFHGKLRISYSSLAESLGWVSLGQIPSDDSWIRNVEDILIRCVYANVLKGKLCQKSRSFGWEHESLPVVCSRDVNPERIPHLLAALQGLGQRLEANEKEVSVAQSSVTKGLTEADIAMNIIKSKQAAASAESHSGKGRQGVIGQGLGFDFGSGGGGATGRSARASNKRSRGGGSFANETAFRM</sequence>
<proteinExistence type="predicted"/>
<keyword evidence="4" id="KW-1185">Reference proteome</keyword>
<dbReference type="Proteomes" id="UP000693970">
    <property type="component" value="Unassembled WGS sequence"/>
</dbReference>
<dbReference type="AlphaFoldDB" id="A0A9K3PRX0"/>
<evidence type="ECO:0008006" key="5">
    <source>
        <dbReference type="Google" id="ProtNLM"/>
    </source>
</evidence>
<dbReference type="GO" id="GO:0008180">
    <property type="term" value="C:COP9 signalosome"/>
    <property type="evidence" value="ECO:0007669"/>
    <property type="project" value="UniProtKB-KW"/>
</dbReference>
<protein>
    <recommendedName>
        <fullName evidence="5">PCI domain-containing protein</fullName>
    </recommendedName>
</protein>
<comment type="caution">
    <text evidence="3">The sequence shown here is derived from an EMBL/GenBank/DDBJ whole genome shotgun (WGS) entry which is preliminary data.</text>
</comment>
<evidence type="ECO:0000313" key="4">
    <source>
        <dbReference type="Proteomes" id="UP000693970"/>
    </source>
</evidence>
<accession>A0A9K3PRX0</accession>